<dbReference type="RefSeq" id="WP_078482912.1">
    <property type="nucleotide sequence ID" value="NZ_MPRL01000012.1"/>
</dbReference>
<keyword evidence="3" id="KW-1185">Reference proteome</keyword>
<reference evidence="2 3" key="1">
    <citation type="submission" date="2016-11" db="EMBL/GenBank/DDBJ databases">
        <title>Mixed transmission modes and dynamic genome evolution in an obligate animal-bacterial symbiosis.</title>
        <authorList>
            <person name="Russell S.L."/>
            <person name="Corbett-Detig R.B."/>
            <person name="Cavanaugh C.M."/>
        </authorList>
    </citation>
    <scope>NUCLEOTIDE SEQUENCE [LARGE SCALE GENOMIC DNA]</scope>
    <source>
        <strain evidence="2">Sveles-Q1</strain>
    </source>
</reference>
<dbReference type="Proteomes" id="UP000191110">
    <property type="component" value="Unassembled WGS sequence"/>
</dbReference>
<dbReference type="InterPro" id="IPR011990">
    <property type="entry name" value="TPR-like_helical_dom_sf"/>
</dbReference>
<keyword evidence="1" id="KW-0802">TPR repeat</keyword>
<evidence type="ECO:0000313" key="2">
    <source>
        <dbReference type="EMBL" id="OOZ41264.1"/>
    </source>
</evidence>
<gene>
    <name evidence="2" type="ORF">BOW53_04605</name>
</gene>
<organism evidence="2 3">
    <name type="scientific">Solemya pervernicosa gill symbiont</name>
    <dbReference type="NCBI Taxonomy" id="642797"/>
    <lineage>
        <taxon>Bacteria</taxon>
        <taxon>Pseudomonadati</taxon>
        <taxon>Pseudomonadota</taxon>
        <taxon>Gammaproteobacteria</taxon>
        <taxon>sulfur-oxidizing symbionts</taxon>
    </lineage>
</organism>
<protein>
    <submittedName>
        <fullName evidence="2">Uncharacterized protein</fullName>
    </submittedName>
</protein>
<dbReference type="AlphaFoldDB" id="A0A1T2L8A2"/>
<dbReference type="InterPro" id="IPR019734">
    <property type="entry name" value="TPR_rpt"/>
</dbReference>
<dbReference type="SUPFAM" id="SSF48452">
    <property type="entry name" value="TPR-like"/>
    <property type="match status" value="1"/>
</dbReference>
<dbReference type="OrthoDB" id="8421013at2"/>
<accession>A0A1T2L8A2</accession>
<dbReference type="PROSITE" id="PS50005">
    <property type="entry name" value="TPR"/>
    <property type="match status" value="1"/>
</dbReference>
<sequence length="106" mass="11503">MDIEALEKMVAAGQESAMLCFTLGGAYLKAGDGNRAIASLARAVELDPDYSAAWKLYGKALVEVGRNDAAAVVYQRGIDIANQRGDIQAAKEMQVFLRRLQKQKAQ</sequence>
<evidence type="ECO:0000313" key="3">
    <source>
        <dbReference type="Proteomes" id="UP000191110"/>
    </source>
</evidence>
<dbReference type="SMART" id="SM00028">
    <property type="entry name" value="TPR"/>
    <property type="match status" value="2"/>
</dbReference>
<dbReference type="EMBL" id="MPRL01000012">
    <property type="protein sequence ID" value="OOZ41264.1"/>
    <property type="molecule type" value="Genomic_DNA"/>
</dbReference>
<dbReference type="Pfam" id="PF14559">
    <property type="entry name" value="TPR_19"/>
    <property type="match status" value="1"/>
</dbReference>
<comment type="caution">
    <text evidence="2">The sequence shown here is derived from an EMBL/GenBank/DDBJ whole genome shotgun (WGS) entry which is preliminary data.</text>
</comment>
<evidence type="ECO:0000256" key="1">
    <source>
        <dbReference type="PROSITE-ProRule" id="PRU00339"/>
    </source>
</evidence>
<dbReference type="Gene3D" id="1.25.40.10">
    <property type="entry name" value="Tetratricopeptide repeat domain"/>
    <property type="match status" value="1"/>
</dbReference>
<name>A0A1T2L8A2_9GAMM</name>
<feature type="repeat" description="TPR" evidence="1">
    <location>
        <begin position="17"/>
        <end position="50"/>
    </location>
</feature>
<proteinExistence type="predicted"/>